<dbReference type="OrthoDB" id="8591538at2"/>
<dbReference type="RefSeq" id="WP_095422156.1">
    <property type="nucleotide sequence ID" value="NZ_CP022990.1"/>
</dbReference>
<name>A0A248VTD2_9BURK</name>
<dbReference type="KEGG" id="parb:CJU94_29735"/>
<sequence>MLDAVELARLPAAGSSWDDAAAEYETSTSALLAESAYGSAEGDATFLSHGGQALTLEVYRQHAADEASAGVGRRRTAFVIP</sequence>
<accession>A0A248VTD2</accession>
<evidence type="ECO:0000313" key="2">
    <source>
        <dbReference type="Proteomes" id="UP000215158"/>
    </source>
</evidence>
<dbReference type="Proteomes" id="UP000215158">
    <property type="component" value="Chromosome 2"/>
</dbReference>
<proteinExistence type="predicted"/>
<dbReference type="EMBL" id="CP022990">
    <property type="protein sequence ID" value="ASW02288.1"/>
    <property type="molecule type" value="Genomic_DNA"/>
</dbReference>
<keyword evidence="2" id="KW-1185">Reference proteome</keyword>
<protein>
    <submittedName>
        <fullName evidence="1">Uncharacterized protein</fullName>
    </submittedName>
</protein>
<dbReference type="AlphaFoldDB" id="A0A248VTD2"/>
<evidence type="ECO:0000313" key="1">
    <source>
        <dbReference type="EMBL" id="ASW02288.1"/>
    </source>
</evidence>
<gene>
    <name evidence="1" type="ORF">CJU94_29735</name>
</gene>
<reference evidence="1 2" key="1">
    <citation type="submission" date="2017-08" db="EMBL/GenBank/DDBJ databases">
        <title>Identification and genetic characteristics of simultaneous BTEX- and naphthalene-degrading Paraburkholderia sp. BN5 isolated from petroleum-contaminated soil.</title>
        <authorList>
            <person name="Lee Y."/>
            <person name="Jeon C.O."/>
        </authorList>
    </citation>
    <scope>NUCLEOTIDE SEQUENCE [LARGE SCALE GENOMIC DNA]</scope>
    <source>
        <strain evidence="1 2">BN5</strain>
    </source>
</reference>
<organism evidence="1 2">
    <name type="scientific">Paraburkholderia aromaticivorans</name>
    <dbReference type="NCBI Taxonomy" id="2026199"/>
    <lineage>
        <taxon>Bacteria</taxon>
        <taxon>Pseudomonadati</taxon>
        <taxon>Pseudomonadota</taxon>
        <taxon>Betaproteobacteria</taxon>
        <taxon>Burkholderiales</taxon>
        <taxon>Burkholderiaceae</taxon>
        <taxon>Paraburkholderia</taxon>
    </lineage>
</organism>